<gene>
    <name evidence="3" type="ORF">AKO1_015217</name>
</gene>
<dbReference type="InterPro" id="IPR018958">
    <property type="entry name" value="Knr4/Smi1-like_dom"/>
</dbReference>
<feature type="domain" description="Knr4/Smi1-like" evidence="2">
    <location>
        <begin position="126"/>
        <end position="228"/>
    </location>
</feature>
<sequence length="290" mass="32753">MDDGTVIAIMSFVDTITCVQALYRVCKHWKILLESTDDIWKHRIKYSNNERPTKFRRTQKCYSMTYHTSIVRKRLEALQRCRILLDMHNKVSDSKIEVGEQVDLDRDDETTSNLISELGDIFHHEITLPLDLNTCFPILSGKTVTLNNNNNHITFLDHVNIIKTTADVTKNIDSKGVVSIVPRALVAFATLEKGEVICLDVKSNYSIYAISDDREDKLSCNSFEDFLQIAAEFARISSGSEPTDTEQTPGSSTSSSGYFDRIISSNSFLQYCSSSYDSMNSQLSEGNSQL</sequence>
<dbReference type="Proteomes" id="UP001431209">
    <property type="component" value="Unassembled WGS sequence"/>
</dbReference>
<feature type="region of interest" description="Disordered" evidence="1">
    <location>
        <begin position="238"/>
        <end position="257"/>
    </location>
</feature>
<evidence type="ECO:0000313" key="4">
    <source>
        <dbReference type="Proteomes" id="UP001431209"/>
    </source>
</evidence>
<evidence type="ECO:0000259" key="2">
    <source>
        <dbReference type="Pfam" id="PF09346"/>
    </source>
</evidence>
<dbReference type="EMBL" id="JAOPGA020001392">
    <property type="protein sequence ID" value="KAL0488030.1"/>
    <property type="molecule type" value="Genomic_DNA"/>
</dbReference>
<keyword evidence="3" id="KW-0687">Ribonucleoprotein</keyword>
<name>A0AAW2ZEZ6_9EUKA</name>
<dbReference type="InterPro" id="IPR036047">
    <property type="entry name" value="F-box-like_dom_sf"/>
</dbReference>
<proteinExistence type="predicted"/>
<protein>
    <submittedName>
        <fullName evidence="3">Ribosomal protein S4</fullName>
    </submittedName>
</protein>
<organism evidence="3 4">
    <name type="scientific">Acrasis kona</name>
    <dbReference type="NCBI Taxonomy" id="1008807"/>
    <lineage>
        <taxon>Eukaryota</taxon>
        <taxon>Discoba</taxon>
        <taxon>Heterolobosea</taxon>
        <taxon>Tetramitia</taxon>
        <taxon>Eutetramitia</taxon>
        <taxon>Acrasidae</taxon>
        <taxon>Acrasis</taxon>
    </lineage>
</organism>
<evidence type="ECO:0000256" key="1">
    <source>
        <dbReference type="SAM" id="MobiDB-lite"/>
    </source>
</evidence>
<dbReference type="Pfam" id="PF09346">
    <property type="entry name" value="SMI1_KNR4"/>
    <property type="match status" value="1"/>
</dbReference>
<evidence type="ECO:0000313" key="3">
    <source>
        <dbReference type="EMBL" id="KAL0488030.1"/>
    </source>
</evidence>
<keyword evidence="3" id="KW-0689">Ribosomal protein</keyword>
<dbReference type="SUPFAM" id="SSF81383">
    <property type="entry name" value="F-box domain"/>
    <property type="match status" value="1"/>
</dbReference>
<reference evidence="3 4" key="1">
    <citation type="submission" date="2024-03" db="EMBL/GenBank/DDBJ databases">
        <title>The Acrasis kona genome and developmental transcriptomes reveal deep origins of eukaryotic multicellular pathways.</title>
        <authorList>
            <person name="Sheikh S."/>
            <person name="Fu C.-J."/>
            <person name="Brown M.W."/>
            <person name="Baldauf S.L."/>
        </authorList>
    </citation>
    <scope>NUCLEOTIDE SEQUENCE [LARGE SCALE GENOMIC DNA]</scope>
    <source>
        <strain evidence="3 4">ATCC MYA-3509</strain>
    </source>
</reference>
<dbReference type="AlphaFoldDB" id="A0AAW2ZEZ6"/>
<accession>A0AAW2ZEZ6</accession>
<keyword evidence="4" id="KW-1185">Reference proteome</keyword>
<dbReference type="GO" id="GO:0005840">
    <property type="term" value="C:ribosome"/>
    <property type="evidence" value="ECO:0007669"/>
    <property type="project" value="UniProtKB-KW"/>
</dbReference>
<comment type="caution">
    <text evidence="3">The sequence shown here is derived from an EMBL/GenBank/DDBJ whole genome shotgun (WGS) entry which is preliminary data.</text>
</comment>